<organism evidence="2 3">
    <name type="scientific">Frankliniella fusca</name>
    <dbReference type="NCBI Taxonomy" id="407009"/>
    <lineage>
        <taxon>Eukaryota</taxon>
        <taxon>Metazoa</taxon>
        <taxon>Ecdysozoa</taxon>
        <taxon>Arthropoda</taxon>
        <taxon>Hexapoda</taxon>
        <taxon>Insecta</taxon>
        <taxon>Pterygota</taxon>
        <taxon>Neoptera</taxon>
        <taxon>Paraneoptera</taxon>
        <taxon>Thysanoptera</taxon>
        <taxon>Terebrantia</taxon>
        <taxon>Thripoidea</taxon>
        <taxon>Thripidae</taxon>
        <taxon>Frankliniella</taxon>
    </lineage>
</organism>
<reference evidence="2" key="1">
    <citation type="submission" date="2021-07" db="EMBL/GenBank/DDBJ databases">
        <authorList>
            <person name="Catto M.A."/>
            <person name="Jacobson A."/>
            <person name="Kennedy G."/>
            <person name="Labadie P."/>
            <person name="Hunt B.G."/>
            <person name="Srinivasan R."/>
        </authorList>
    </citation>
    <scope>NUCLEOTIDE SEQUENCE</scope>
    <source>
        <strain evidence="2">PL_HMW_Pooled</strain>
        <tissue evidence="2">Head</tissue>
    </source>
</reference>
<accession>A0AAE1LSN4</accession>
<comment type="caution">
    <text evidence="2">The sequence shown here is derived from an EMBL/GenBank/DDBJ whole genome shotgun (WGS) entry which is preliminary data.</text>
</comment>
<gene>
    <name evidence="2" type="ORF">KUF71_025141</name>
</gene>
<dbReference type="Proteomes" id="UP001219518">
    <property type="component" value="Unassembled WGS sequence"/>
</dbReference>
<keyword evidence="1" id="KW-0812">Transmembrane</keyword>
<evidence type="ECO:0000313" key="2">
    <source>
        <dbReference type="EMBL" id="KAK3931161.1"/>
    </source>
</evidence>
<keyword evidence="3" id="KW-1185">Reference proteome</keyword>
<dbReference type="EMBL" id="JAHWGI010001418">
    <property type="protein sequence ID" value="KAK3931161.1"/>
    <property type="molecule type" value="Genomic_DNA"/>
</dbReference>
<keyword evidence="1" id="KW-0472">Membrane</keyword>
<sequence>MTVHLVLCSSSHVALHLVLNWLLLNIKIIVRVIRVFKPHPTVVRKFKSWTIILKVPIHCLFRETFWDIVAGKWLPVFVWRERWTTNTIPLQLRRKRKFVERKTEQLFKENK</sequence>
<evidence type="ECO:0000256" key="1">
    <source>
        <dbReference type="SAM" id="Phobius"/>
    </source>
</evidence>
<evidence type="ECO:0000313" key="3">
    <source>
        <dbReference type="Proteomes" id="UP001219518"/>
    </source>
</evidence>
<reference evidence="2" key="2">
    <citation type="journal article" date="2023" name="BMC Genomics">
        <title>Pest status, molecular evolution, and epigenetic factors derived from the genome assembly of Frankliniella fusca, a thysanopteran phytovirus vector.</title>
        <authorList>
            <person name="Catto M.A."/>
            <person name="Labadie P.E."/>
            <person name="Jacobson A.L."/>
            <person name="Kennedy G.G."/>
            <person name="Srinivasan R."/>
            <person name="Hunt B.G."/>
        </authorList>
    </citation>
    <scope>NUCLEOTIDE SEQUENCE</scope>
    <source>
        <strain evidence="2">PL_HMW_Pooled</strain>
    </source>
</reference>
<keyword evidence="1" id="KW-1133">Transmembrane helix</keyword>
<dbReference type="AlphaFoldDB" id="A0AAE1LSN4"/>
<proteinExistence type="predicted"/>
<name>A0AAE1LSN4_9NEOP</name>
<feature type="transmembrane region" description="Helical" evidence="1">
    <location>
        <begin position="12"/>
        <end position="30"/>
    </location>
</feature>
<protein>
    <submittedName>
        <fullName evidence="2">Uncharacterized protein</fullName>
    </submittedName>
</protein>